<proteinExistence type="predicted"/>
<dbReference type="EMBL" id="CM042047">
    <property type="protein sequence ID" value="KAI3772933.1"/>
    <property type="molecule type" value="Genomic_DNA"/>
</dbReference>
<gene>
    <name evidence="1" type="ORF">L6452_04129</name>
</gene>
<name>A0ACB9FPS5_ARCLA</name>
<reference evidence="2" key="1">
    <citation type="journal article" date="2022" name="Mol. Ecol. Resour.">
        <title>The genomes of chicory, endive, great burdock and yacon provide insights into Asteraceae palaeo-polyploidization history and plant inulin production.</title>
        <authorList>
            <person name="Fan W."/>
            <person name="Wang S."/>
            <person name="Wang H."/>
            <person name="Wang A."/>
            <person name="Jiang F."/>
            <person name="Liu H."/>
            <person name="Zhao H."/>
            <person name="Xu D."/>
            <person name="Zhang Y."/>
        </authorList>
    </citation>
    <scope>NUCLEOTIDE SEQUENCE [LARGE SCALE GENOMIC DNA]</scope>
    <source>
        <strain evidence="2">cv. Niubang</strain>
    </source>
</reference>
<accession>A0ACB9FPS5</accession>
<evidence type="ECO:0000313" key="2">
    <source>
        <dbReference type="Proteomes" id="UP001055879"/>
    </source>
</evidence>
<comment type="caution">
    <text evidence="1">The sequence shown here is derived from an EMBL/GenBank/DDBJ whole genome shotgun (WGS) entry which is preliminary data.</text>
</comment>
<keyword evidence="2" id="KW-1185">Reference proteome</keyword>
<evidence type="ECO:0000313" key="1">
    <source>
        <dbReference type="EMBL" id="KAI3772933.1"/>
    </source>
</evidence>
<reference evidence="1 2" key="2">
    <citation type="journal article" date="2022" name="Mol. Ecol. Resour.">
        <title>The genomes of chicory, endive, great burdock and yacon provide insights into Asteraceae paleo-polyploidization history and plant inulin production.</title>
        <authorList>
            <person name="Fan W."/>
            <person name="Wang S."/>
            <person name="Wang H."/>
            <person name="Wang A."/>
            <person name="Jiang F."/>
            <person name="Liu H."/>
            <person name="Zhao H."/>
            <person name="Xu D."/>
            <person name="Zhang Y."/>
        </authorList>
    </citation>
    <scope>NUCLEOTIDE SEQUENCE [LARGE SCALE GENOMIC DNA]</scope>
    <source>
        <strain evidence="2">cv. Niubang</strain>
    </source>
</reference>
<organism evidence="1 2">
    <name type="scientific">Arctium lappa</name>
    <name type="common">Greater burdock</name>
    <name type="synonym">Lappa major</name>
    <dbReference type="NCBI Taxonomy" id="4217"/>
    <lineage>
        <taxon>Eukaryota</taxon>
        <taxon>Viridiplantae</taxon>
        <taxon>Streptophyta</taxon>
        <taxon>Embryophyta</taxon>
        <taxon>Tracheophyta</taxon>
        <taxon>Spermatophyta</taxon>
        <taxon>Magnoliopsida</taxon>
        <taxon>eudicotyledons</taxon>
        <taxon>Gunneridae</taxon>
        <taxon>Pentapetalae</taxon>
        <taxon>asterids</taxon>
        <taxon>campanulids</taxon>
        <taxon>Asterales</taxon>
        <taxon>Asteraceae</taxon>
        <taxon>Carduoideae</taxon>
        <taxon>Cardueae</taxon>
        <taxon>Arctiinae</taxon>
        <taxon>Arctium</taxon>
    </lineage>
</organism>
<sequence>MNQVGGDNELCGLPHDLETAVKAVGLAEVLGMRARATYGATPRLRPKPRGSTCRSKSAKDPGILVAGIFGNEWSILWSRVVLLGDLVTDLYELIDTHVGKNNDTRRRIRSTGAHGEPDMGTCDFCGGTHLEIESQSSGHNRPICTAGWGILATMPAIVTWVTIAGAQSPHLYRGVGNPRDIARDSDGCHNRRGTITIGHQGFKYLIFRISSFRANLGN</sequence>
<dbReference type="Proteomes" id="UP001055879">
    <property type="component" value="Linkage Group LG01"/>
</dbReference>
<protein>
    <submittedName>
        <fullName evidence="1">Uncharacterized protein</fullName>
    </submittedName>
</protein>